<gene>
    <name evidence="3" type="ORF">PUN28_011420</name>
</gene>
<evidence type="ECO:0000256" key="2">
    <source>
        <dbReference type="SAM" id="SignalP"/>
    </source>
</evidence>
<proteinExistence type="predicted"/>
<comment type="caution">
    <text evidence="3">The sequence shown here is derived from an EMBL/GenBank/DDBJ whole genome shotgun (WGS) entry which is preliminary data.</text>
</comment>
<dbReference type="EMBL" id="JADYXP020000011">
    <property type="protein sequence ID" value="KAL0114085.1"/>
    <property type="molecule type" value="Genomic_DNA"/>
</dbReference>
<feature type="region of interest" description="Disordered" evidence="1">
    <location>
        <begin position="235"/>
        <end position="416"/>
    </location>
</feature>
<sequence>MELHARMFFLCLLCIASASNVLPQEVAELKAEPSSSESIIEDLLGIPVQETNGSDQQPADNSRDKRALGLLLSGLAQIFGYTVTPIQFASLPNPNVTRPVAMSKAGVAVQQTASSRPTNATVPKQQETIRFTGVLNFGNNSNILGHLRQYEQIFHGPRSNTTATTTATMTTSRPATLPAKIALDPQINSQTKPPLLAPFFVKIPLPIAPDLLPISPLSVPAEDIGLTYQTVPVSTASGSEENAETPVRKEQEVVYRSNEDTERYTVEEKDIYDEKDVMKPADSPRVKIDEPSRDKQLNKERGDLQRKQEDRVKLEPKEEKKNHDKAADYSEEETNERYKNREKEITGRNREHVSKNESTESKPARDDEEDEGSAERHEDYASGENLSNESSKQSSKEEKEQNENYSTYNDLKQFSGYKHPENFEKYVEYNQQLPIGDYFHENNPEVIRDSYGEVLDDKKLEDDRIAGYVSMFKHPYVQTDDSRRAHAEDASREENERETSEDGYDEHLIRLQKLREEYAPPENKYEEYDLNDDSEADRGDRESEIPQNRTPTKSKRPKAERVRDKEDSHPGRPTNELENARSQEEVDFARYVPLIVPIRYVNANDKPRQASAQRLNYKETDKSTHDRLRENDAGPARTVLKESLTPQIGPPERPRQLHEGEHKELHAWPPPFDYAFDNTQSVTHTVVPPNSRIYYPQNYAPNYYQHVMKDTVTQNARDGSTEQPSGYVVVVDNPGYPYRYPYNVYYFSNEVVNSRNQAPHLNTEAPRPQNQVYVAQQTVDRQTIRVKPNVTEYKLNETTSSPRNYYYQSQNAVPTNTLDHYKYDFGDRAPQVKEPLNVDVRNPIFNSENWSNRIYRTQSPSTTIEEPPRPVFTQLQNIAPSNRNVPNGLPRSSRHSRMLRRVKKSVQQKDHRENDKNNSTKAPQILINKPFNDPQTAHDFFGFSKDDYNFGIESDAMKVAEEEKKTVEKSLLDSAEPVAYQHDDESIVKDIDEPENDTDKAKVKEYRNKVATLKVSERRQLKPNGPIEYVDFTRSL</sequence>
<evidence type="ECO:0000313" key="4">
    <source>
        <dbReference type="Proteomes" id="UP001430953"/>
    </source>
</evidence>
<dbReference type="AlphaFoldDB" id="A0AAW2FG76"/>
<evidence type="ECO:0000256" key="1">
    <source>
        <dbReference type="SAM" id="MobiDB-lite"/>
    </source>
</evidence>
<keyword evidence="2" id="KW-0732">Signal</keyword>
<feature type="region of interest" description="Disordered" evidence="1">
    <location>
        <begin position="879"/>
        <end position="926"/>
    </location>
</feature>
<dbReference type="Proteomes" id="UP001430953">
    <property type="component" value="Unassembled WGS sequence"/>
</dbReference>
<feature type="chain" id="PRO_5043565168" evidence="2">
    <location>
        <begin position="19"/>
        <end position="1036"/>
    </location>
</feature>
<feature type="signal peptide" evidence="2">
    <location>
        <begin position="1"/>
        <end position="18"/>
    </location>
</feature>
<feature type="region of interest" description="Disordered" evidence="1">
    <location>
        <begin position="472"/>
        <end position="582"/>
    </location>
</feature>
<accession>A0AAW2FG76</accession>
<protein>
    <submittedName>
        <fullName evidence="3">Uncharacterized protein</fullName>
    </submittedName>
</protein>
<feature type="compositionally biased region" description="Basic and acidic residues" evidence="1">
    <location>
        <begin position="907"/>
        <end position="918"/>
    </location>
</feature>
<reference evidence="3 4" key="1">
    <citation type="submission" date="2023-03" db="EMBL/GenBank/DDBJ databases">
        <title>High recombination rates correlate with genetic variation in Cardiocondyla obscurior ants.</title>
        <authorList>
            <person name="Errbii M."/>
        </authorList>
    </citation>
    <scope>NUCLEOTIDE SEQUENCE [LARGE SCALE GENOMIC DNA]</scope>
    <source>
        <strain evidence="3">Alpha-2009</strain>
        <tissue evidence="3">Whole body</tissue>
    </source>
</reference>
<name>A0AAW2FG76_9HYME</name>
<keyword evidence="4" id="KW-1185">Reference proteome</keyword>
<feature type="compositionally biased region" description="Basic and acidic residues" evidence="1">
    <location>
        <begin position="557"/>
        <end position="570"/>
    </location>
</feature>
<feature type="compositionally biased region" description="Basic residues" evidence="1">
    <location>
        <begin position="892"/>
        <end position="906"/>
    </location>
</feature>
<feature type="compositionally biased region" description="Basic and acidic residues" evidence="1">
    <location>
        <begin position="335"/>
        <end position="365"/>
    </location>
</feature>
<organism evidence="3 4">
    <name type="scientific">Cardiocondyla obscurior</name>
    <dbReference type="NCBI Taxonomy" id="286306"/>
    <lineage>
        <taxon>Eukaryota</taxon>
        <taxon>Metazoa</taxon>
        <taxon>Ecdysozoa</taxon>
        <taxon>Arthropoda</taxon>
        <taxon>Hexapoda</taxon>
        <taxon>Insecta</taxon>
        <taxon>Pterygota</taxon>
        <taxon>Neoptera</taxon>
        <taxon>Endopterygota</taxon>
        <taxon>Hymenoptera</taxon>
        <taxon>Apocrita</taxon>
        <taxon>Aculeata</taxon>
        <taxon>Formicoidea</taxon>
        <taxon>Formicidae</taxon>
        <taxon>Myrmicinae</taxon>
        <taxon>Cardiocondyla</taxon>
    </lineage>
</organism>
<feature type="compositionally biased region" description="Basic and acidic residues" evidence="1">
    <location>
        <begin position="246"/>
        <end position="328"/>
    </location>
</feature>
<evidence type="ECO:0000313" key="3">
    <source>
        <dbReference type="EMBL" id="KAL0114085.1"/>
    </source>
</evidence>
<feature type="compositionally biased region" description="Basic and acidic residues" evidence="1">
    <location>
        <begin position="480"/>
        <end position="527"/>
    </location>
</feature>